<dbReference type="Gene3D" id="1.10.10.10">
    <property type="entry name" value="Winged helix-like DNA-binding domain superfamily/Winged helix DNA-binding domain"/>
    <property type="match status" value="1"/>
</dbReference>
<feature type="domain" description="RNA polymerase sigma-70 region 2" evidence="5">
    <location>
        <begin position="13"/>
        <end position="78"/>
    </location>
</feature>
<dbReference type="KEGG" id="fll:EI427_10985"/>
<evidence type="ECO:0000256" key="1">
    <source>
        <dbReference type="ARBA" id="ARBA00010641"/>
    </source>
</evidence>
<dbReference type="OrthoDB" id="9780326at2"/>
<dbReference type="GO" id="GO:0006352">
    <property type="term" value="P:DNA-templated transcription initiation"/>
    <property type="evidence" value="ECO:0007669"/>
    <property type="project" value="InterPro"/>
</dbReference>
<sequence length="195" mass="22450">MENKQCSNMNEIVVDYYDYIHSFINKKLKNKEDVDDLTQEVMVKLTEACSKPSEIQNLKAWLFQVARNVIYAYYQSHKLDTESLMEETSFVDHKEESIGTADYIISMINLLPQEYGEPLKWADIEGLPQQQIADKLGIGLSGAKMRIQRARKKLLELFNQCCDIEYDAKGNFVSCSVNNSCESKDQIKLSLENDN</sequence>
<dbReference type="NCBIfam" id="TIGR02937">
    <property type="entry name" value="sigma70-ECF"/>
    <property type="match status" value="1"/>
</dbReference>
<evidence type="ECO:0000259" key="5">
    <source>
        <dbReference type="Pfam" id="PF04542"/>
    </source>
</evidence>
<evidence type="ECO:0000256" key="4">
    <source>
        <dbReference type="ARBA" id="ARBA00023163"/>
    </source>
</evidence>
<evidence type="ECO:0000256" key="3">
    <source>
        <dbReference type="ARBA" id="ARBA00023082"/>
    </source>
</evidence>
<keyword evidence="2" id="KW-0805">Transcription regulation</keyword>
<organism evidence="7 8">
    <name type="scientific">Flammeovirga pectinis</name>
    <dbReference type="NCBI Taxonomy" id="2494373"/>
    <lineage>
        <taxon>Bacteria</taxon>
        <taxon>Pseudomonadati</taxon>
        <taxon>Bacteroidota</taxon>
        <taxon>Cytophagia</taxon>
        <taxon>Cytophagales</taxon>
        <taxon>Flammeovirgaceae</taxon>
        <taxon>Flammeovirga</taxon>
    </lineage>
</organism>
<dbReference type="InterPro" id="IPR013324">
    <property type="entry name" value="RNA_pol_sigma_r3/r4-like"/>
</dbReference>
<keyword evidence="3" id="KW-0731">Sigma factor</keyword>
<evidence type="ECO:0000313" key="7">
    <source>
        <dbReference type="EMBL" id="AZQ62739.1"/>
    </source>
</evidence>
<dbReference type="RefSeq" id="WP_126614538.1">
    <property type="nucleotide sequence ID" value="NZ_CP034562.1"/>
</dbReference>
<dbReference type="CDD" id="cd06171">
    <property type="entry name" value="Sigma70_r4"/>
    <property type="match status" value="1"/>
</dbReference>
<dbReference type="InterPro" id="IPR007627">
    <property type="entry name" value="RNA_pol_sigma70_r2"/>
</dbReference>
<dbReference type="InterPro" id="IPR013325">
    <property type="entry name" value="RNA_pol_sigma_r2"/>
</dbReference>
<protein>
    <submittedName>
        <fullName evidence="7">Sigma-70 family RNA polymerase sigma factor</fullName>
    </submittedName>
</protein>
<reference evidence="7 8" key="1">
    <citation type="submission" date="2018-12" db="EMBL/GenBank/DDBJ databases">
        <title>Flammeovirga pectinis sp. nov., isolated from the gut of the Korean scallop, Patinopecten yessoensis.</title>
        <authorList>
            <person name="Bae J.-W."/>
            <person name="Jeong Y.-S."/>
            <person name="Kang W."/>
        </authorList>
    </citation>
    <scope>NUCLEOTIDE SEQUENCE [LARGE SCALE GENOMIC DNA]</scope>
    <source>
        <strain evidence="7 8">L12M1</strain>
    </source>
</reference>
<dbReference type="InterPro" id="IPR013249">
    <property type="entry name" value="RNA_pol_sigma70_r4_t2"/>
</dbReference>
<name>A0A3Q9FLA9_9BACT</name>
<dbReference type="Pfam" id="PF08281">
    <property type="entry name" value="Sigma70_r4_2"/>
    <property type="match status" value="1"/>
</dbReference>
<keyword evidence="4" id="KW-0804">Transcription</keyword>
<comment type="similarity">
    <text evidence="1">Belongs to the sigma-70 factor family. ECF subfamily.</text>
</comment>
<dbReference type="SUPFAM" id="SSF88659">
    <property type="entry name" value="Sigma3 and sigma4 domains of RNA polymerase sigma factors"/>
    <property type="match status" value="1"/>
</dbReference>
<dbReference type="Gene3D" id="1.10.1740.10">
    <property type="match status" value="1"/>
</dbReference>
<dbReference type="PANTHER" id="PTHR43133:SF62">
    <property type="entry name" value="RNA POLYMERASE SIGMA FACTOR SIGZ"/>
    <property type="match status" value="1"/>
</dbReference>
<feature type="domain" description="RNA polymerase sigma factor 70 region 4 type 2" evidence="6">
    <location>
        <begin position="103"/>
        <end position="154"/>
    </location>
</feature>
<dbReference type="AlphaFoldDB" id="A0A3Q9FLA9"/>
<dbReference type="PANTHER" id="PTHR43133">
    <property type="entry name" value="RNA POLYMERASE ECF-TYPE SIGMA FACTO"/>
    <property type="match status" value="1"/>
</dbReference>
<dbReference type="EMBL" id="CP034562">
    <property type="protein sequence ID" value="AZQ62739.1"/>
    <property type="molecule type" value="Genomic_DNA"/>
</dbReference>
<keyword evidence="8" id="KW-1185">Reference proteome</keyword>
<dbReference type="GO" id="GO:0016987">
    <property type="term" value="F:sigma factor activity"/>
    <property type="evidence" value="ECO:0007669"/>
    <property type="project" value="UniProtKB-KW"/>
</dbReference>
<accession>A0A3Q9FLA9</accession>
<dbReference type="InterPro" id="IPR039425">
    <property type="entry name" value="RNA_pol_sigma-70-like"/>
</dbReference>
<dbReference type="GO" id="GO:0003677">
    <property type="term" value="F:DNA binding"/>
    <property type="evidence" value="ECO:0007669"/>
    <property type="project" value="InterPro"/>
</dbReference>
<dbReference type="SUPFAM" id="SSF88946">
    <property type="entry name" value="Sigma2 domain of RNA polymerase sigma factors"/>
    <property type="match status" value="1"/>
</dbReference>
<evidence type="ECO:0000313" key="8">
    <source>
        <dbReference type="Proteomes" id="UP000267268"/>
    </source>
</evidence>
<evidence type="ECO:0000256" key="2">
    <source>
        <dbReference type="ARBA" id="ARBA00023015"/>
    </source>
</evidence>
<proteinExistence type="inferred from homology"/>
<gene>
    <name evidence="7" type="ORF">EI427_10985</name>
</gene>
<evidence type="ECO:0000259" key="6">
    <source>
        <dbReference type="Pfam" id="PF08281"/>
    </source>
</evidence>
<dbReference type="Pfam" id="PF04542">
    <property type="entry name" value="Sigma70_r2"/>
    <property type="match status" value="1"/>
</dbReference>
<dbReference type="InterPro" id="IPR036388">
    <property type="entry name" value="WH-like_DNA-bd_sf"/>
</dbReference>
<dbReference type="InterPro" id="IPR014284">
    <property type="entry name" value="RNA_pol_sigma-70_dom"/>
</dbReference>
<dbReference type="Proteomes" id="UP000267268">
    <property type="component" value="Chromosome 1"/>
</dbReference>